<dbReference type="SUPFAM" id="SSF51445">
    <property type="entry name" value="(Trans)glycosidases"/>
    <property type="match status" value="1"/>
</dbReference>
<dbReference type="Proteomes" id="UP000504635">
    <property type="component" value="Unplaced"/>
</dbReference>
<keyword evidence="6" id="KW-0325">Glycoprotein</keyword>
<dbReference type="Gene3D" id="2.60.40.1180">
    <property type="entry name" value="Golgi alpha-mannosidase II"/>
    <property type="match status" value="1"/>
</dbReference>
<evidence type="ECO:0000256" key="8">
    <source>
        <dbReference type="ARBA" id="ARBA00074133"/>
    </source>
</evidence>
<evidence type="ECO:0000256" key="5">
    <source>
        <dbReference type="ARBA" id="ARBA00022801"/>
    </source>
</evidence>
<evidence type="ECO:0000256" key="7">
    <source>
        <dbReference type="ARBA" id="ARBA00023295"/>
    </source>
</evidence>
<dbReference type="GO" id="GO:0005764">
    <property type="term" value="C:lysosome"/>
    <property type="evidence" value="ECO:0007669"/>
    <property type="project" value="TreeGrafter"/>
</dbReference>
<dbReference type="FunCoup" id="A0A6J2XE19">
    <property type="interactions" value="162"/>
</dbReference>
<accession>A0A6J2XE19</accession>
<dbReference type="PANTHER" id="PTHR10030:SF37">
    <property type="entry name" value="ALPHA-L-FUCOSIDASE-RELATED"/>
    <property type="match status" value="1"/>
</dbReference>
<dbReference type="GO" id="GO:0006004">
    <property type="term" value="P:fucose metabolic process"/>
    <property type="evidence" value="ECO:0007669"/>
    <property type="project" value="InterPro"/>
</dbReference>
<evidence type="ECO:0000256" key="4">
    <source>
        <dbReference type="ARBA" id="ARBA00022729"/>
    </source>
</evidence>
<dbReference type="KEGG" id="soy:115877386"/>
<protein>
    <recommendedName>
        <fullName evidence="8">Putative alpha-L-fucosidase</fullName>
        <ecNumber evidence="3">3.2.1.51</ecNumber>
    </recommendedName>
    <alternativeName>
        <fullName evidence="9">Alpha-L-fucoside fucohydrolase</fullName>
    </alternativeName>
</protein>
<evidence type="ECO:0000313" key="14">
    <source>
        <dbReference type="RefSeq" id="XP_030749396.1"/>
    </source>
</evidence>
<dbReference type="EC" id="3.2.1.51" evidence="3"/>
<keyword evidence="4 10" id="KW-0732">Signal</keyword>
<dbReference type="GO" id="GO:0016139">
    <property type="term" value="P:glycoside catabolic process"/>
    <property type="evidence" value="ECO:0007669"/>
    <property type="project" value="TreeGrafter"/>
</dbReference>
<organism evidence="13 14">
    <name type="scientific">Sitophilus oryzae</name>
    <name type="common">Rice weevil</name>
    <name type="synonym">Curculio oryzae</name>
    <dbReference type="NCBI Taxonomy" id="7048"/>
    <lineage>
        <taxon>Eukaryota</taxon>
        <taxon>Metazoa</taxon>
        <taxon>Ecdysozoa</taxon>
        <taxon>Arthropoda</taxon>
        <taxon>Hexapoda</taxon>
        <taxon>Insecta</taxon>
        <taxon>Pterygota</taxon>
        <taxon>Neoptera</taxon>
        <taxon>Endopterygota</taxon>
        <taxon>Coleoptera</taxon>
        <taxon>Polyphaga</taxon>
        <taxon>Cucujiformia</taxon>
        <taxon>Curculionidae</taxon>
        <taxon>Dryophthorinae</taxon>
        <taxon>Sitophilus</taxon>
    </lineage>
</organism>
<evidence type="ECO:0000256" key="6">
    <source>
        <dbReference type="ARBA" id="ARBA00023180"/>
    </source>
</evidence>
<dbReference type="PRINTS" id="PR00741">
    <property type="entry name" value="GLHYDRLASE29"/>
</dbReference>
<dbReference type="InterPro" id="IPR057739">
    <property type="entry name" value="Glyco_hydro_29_N"/>
</dbReference>
<feature type="domain" description="Alpha-L-fucosidase C-terminal" evidence="12">
    <location>
        <begin position="362"/>
        <end position="449"/>
    </location>
</feature>
<dbReference type="InterPro" id="IPR000933">
    <property type="entry name" value="Glyco_hydro_29"/>
</dbReference>
<dbReference type="Pfam" id="PF01120">
    <property type="entry name" value="Alpha_L_fucos"/>
    <property type="match status" value="1"/>
</dbReference>
<proteinExistence type="inferred from homology"/>
<dbReference type="InterPro" id="IPR016286">
    <property type="entry name" value="FUC_metazoa-typ"/>
</dbReference>
<dbReference type="SMART" id="SM00812">
    <property type="entry name" value="Alpha_L_fucos"/>
    <property type="match status" value="1"/>
</dbReference>
<dbReference type="InterPro" id="IPR013780">
    <property type="entry name" value="Glyco_hydro_b"/>
</dbReference>
<name>A0A6J2XE19_SITOR</name>
<dbReference type="PIRSF" id="PIRSF001092">
    <property type="entry name" value="Alpha-L-fucosidase"/>
    <property type="match status" value="1"/>
</dbReference>
<comment type="function">
    <text evidence="1">Alpha-L-fucosidase is responsible for hydrolyzing the alpha-1,6-linked fucose joined to the reducing-end N-acetylglucosamine of the carbohydrate moieties of glycoproteins.</text>
</comment>
<dbReference type="PANTHER" id="PTHR10030">
    <property type="entry name" value="ALPHA-L-FUCOSIDASE"/>
    <property type="match status" value="1"/>
</dbReference>
<dbReference type="OrthoDB" id="6039950at2759"/>
<dbReference type="InterPro" id="IPR017853">
    <property type="entry name" value="GH"/>
</dbReference>
<evidence type="ECO:0000259" key="11">
    <source>
        <dbReference type="Pfam" id="PF01120"/>
    </source>
</evidence>
<dbReference type="FunFam" id="3.20.20.80:FF:000027">
    <property type="entry name" value="Alpha-L-fucosidase"/>
    <property type="match status" value="1"/>
</dbReference>
<evidence type="ECO:0000259" key="12">
    <source>
        <dbReference type="Pfam" id="PF16757"/>
    </source>
</evidence>
<dbReference type="InParanoid" id="A0A6J2XE19"/>
<feature type="chain" id="PRO_5027204622" description="Putative alpha-L-fucosidase" evidence="10">
    <location>
        <begin position="20"/>
        <end position="451"/>
    </location>
</feature>
<feature type="domain" description="Glycoside hydrolase family 29 N-terminal" evidence="11">
    <location>
        <begin position="14"/>
        <end position="350"/>
    </location>
</feature>
<dbReference type="Gene3D" id="3.20.20.80">
    <property type="entry name" value="Glycosidases"/>
    <property type="match status" value="1"/>
</dbReference>
<dbReference type="RefSeq" id="XP_030749396.1">
    <property type="nucleotide sequence ID" value="XM_030893536.1"/>
</dbReference>
<keyword evidence="13" id="KW-1185">Reference proteome</keyword>
<keyword evidence="5 10" id="KW-0378">Hydrolase</keyword>
<dbReference type="AlphaFoldDB" id="A0A6J2XE19"/>
<feature type="signal peptide" evidence="10">
    <location>
        <begin position="1"/>
        <end position="19"/>
    </location>
</feature>
<evidence type="ECO:0000256" key="9">
    <source>
        <dbReference type="ARBA" id="ARBA00081661"/>
    </source>
</evidence>
<gene>
    <name evidence="14" type="primary">LOC115877386</name>
</gene>
<evidence type="ECO:0000256" key="2">
    <source>
        <dbReference type="ARBA" id="ARBA00007951"/>
    </source>
</evidence>
<comment type="similarity">
    <text evidence="2 10">Belongs to the glycosyl hydrolase 29 family.</text>
</comment>
<evidence type="ECO:0000313" key="13">
    <source>
        <dbReference type="Proteomes" id="UP000504635"/>
    </source>
</evidence>
<reference evidence="14" key="1">
    <citation type="submission" date="2025-08" db="UniProtKB">
        <authorList>
            <consortium name="RefSeq"/>
        </authorList>
    </citation>
    <scope>IDENTIFICATION</scope>
    <source>
        <tissue evidence="14">Gonads</tissue>
    </source>
</reference>
<evidence type="ECO:0000256" key="10">
    <source>
        <dbReference type="PIRNR" id="PIRNR001092"/>
    </source>
</evidence>
<sequence length="451" mass="51933">MKLLWYSTILLICAEAVFGEKYEASWDSLDSRPLPEWFDNAKIGIFIHWGVFSVPSMGTEWFWTFWNDGGEVTEYLKNNFPPYFSYQEFAKDFTAEFFNATEWAELFANSGARYVVLTSKHHEGFTMWPSSYSYSWNSKDLGPHRDIVGELGEAVRAANLTYGLYHSLLEWYHPLYQSEKSNNFITTEFPEKKSMPELYELVNNYQPAIIWSDGAWESPDTYWNATGFIAWLYNESPVKDFVVTNDRWGQSITCKHGGYYTCNDRYLPDGLQTKKWENAMSLDRYSFGYRRNAKLADYLSSQELITTVVQTVAYGGNILINIGPAHDGTINLIFQERLLDLGSWLSVNGEAIYDSNPWTQAQKDNLTSNVYYTTKEKYYYAIFLEWPKDSQLNELSLGSVIDLFNEGTIVTLLGYNSSLTWTNSSESIQISLPDLSNVSTRNAWVLKIEAA</sequence>
<dbReference type="Pfam" id="PF16757">
    <property type="entry name" value="Fucosidase_C"/>
    <property type="match status" value="1"/>
</dbReference>
<evidence type="ECO:0000256" key="3">
    <source>
        <dbReference type="ARBA" id="ARBA00012662"/>
    </source>
</evidence>
<dbReference type="GeneID" id="115877386"/>
<dbReference type="InterPro" id="IPR031919">
    <property type="entry name" value="Fucosidase_C"/>
</dbReference>
<dbReference type="GO" id="GO:0004560">
    <property type="term" value="F:alpha-L-fucosidase activity"/>
    <property type="evidence" value="ECO:0007669"/>
    <property type="project" value="UniProtKB-EC"/>
</dbReference>
<evidence type="ECO:0000256" key="1">
    <source>
        <dbReference type="ARBA" id="ARBA00004071"/>
    </source>
</evidence>
<keyword evidence="7 10" id="KW-0326">Glycosidase</keyword>